<dbReference type="CDD" id="cd11340">
    <property type="entry name" value="AmyAc_bac_CMD_like_3"/>
    <property type="match status" value="1"/>
</dbReference>
<dbReference type="GO" id="GO:0016787">
    <property type="term" value="F:hydrolase activity"/>
    <property type="evidence" value="ECO:0007669"/>
    <property type="project" value="UniProtKB-KW"/>
</dbReference>
<dbReference type="SUPFAM" id="SSF51445">
    <property type="entry name" value="(Trans)glycosidases"/>
    <property type="match status" value="1"/>
</dbReference>
<protein>
    <submittedName>
        <fullName evidence="5">Glycoside hydrolase family 13 protein</fullName>
    </submittedName>
</protein>
<dbReference type="InterPro" id="IPR014756">
    <property type="entry name" value="Ig_E-set"/>
</dbReference>
<dbReference type="Gene3D" id="2.60.40.1180">
    <property type="entry name" value="Golgi alpha-mannosidase II"/>
    <property type="match status" value="1"/>
</dbReference>
<dbReference type="PANTHER" id="PTHR10357">
    <property type="entry name" value="ALPHA-AMYLASE FAMILY MEMBER"/>
    <property type="match status" value="1"/>
</dbReference>
<dbReference type="SUPFAM" id="SSF81296">
    <property type="entry name" value="E set domains"/>
    <property type="match status" value="1"/>
</dbReference>
<feature type="signal peptide" evidence="3">
    <location>
        <begin position="1"/>
        <end position="20"/>
    </location>
</feature>
<evidence type="ECO:0000259" key="4">
    <source>
        <dbReference type="SMART" id="SM00642"/>
    </source>
</evidence>
<gene>
    <name evidence="5" type="ORF">NCI00_10390</name>
</gene>
<dbReference type="RefSeq" id="WP_253527187.1">
    <property type="nucleotide sequence ID" value="NZ_JAMZEL010000003.1"/>
</dbReference>
<dbReference type="Pfam" id="PF10438">
    <property type="entry name" value="Cyc-maltodext_C"/>
    <property type="match status" value="1"/>
</dbReference>
<feature type="chain" id="PRO_5046978942" evidence="3">
    <location>
        <begin position="21"/>
        <end position="617"/>
    </location>
</feature>
<dbReference type="PANTHER" id="PTHR10357:SF210">
    <property type="entry name" value="MALTODEXTRIN GLUCOSIDASE"/>
    <property type="match status" value="1"/>
</dbReference>
<evidence type="ECO:0000256" key="2">
    <source>
        <dbReference type="ARBA" id="ARBA00023295"/>
    </source>
</evidence>
<reference evidence="5 6" key="1">
    <citation type="submission" date="2022-06" db="EMBL/GenBank/DDBJ databases">
        <title>Runella sp. S5 genome sequencing.</title>
        <authorList>
            <person name="Park S."/>
        </authorList>
    </citation>
    <scope>NUCLEOTIDE SEQUENCE [LARGE SCALE GENOMIC DNA]</scope>
    <source>
        <strain evidence="5 6">S5</strain>
    </source>
</reference>
<dbReference type="InterPro" id="IPR006047">
    <property type="entry name" value="GH13_cat_dom"/>
</dbReference>
<accession>A0ABT1FMU6</accession>
<keyword evidence="2" id="KW-0326">Glycosidase</keyword>
<dbReference type="InterPro" id="IPR013783">
    <property type="entry name" value="Ig-like_fold"/>
</dbReference>
<dbReference type="EMBL" id="JAMZEL010000003">
    <property type="protein sequence ID" value="MCP1382835.1"/>
    <property type="molecule type" value="Genomic_DNA"/>
</dbReference>
<keyword evidence="6" id="KW-1185">Reference proteome</keyword>
<evidence type="ECO:0000313" key="5">
    <source>
        <dbReference type="EMBL" id="MCP1382835.1"/>
    </source>
</evidence>
<dbReference type="SUPFAM" id="SSF51011">
    <property type="entry name" value="Glycosyl hydrolase domain"/>
    <property type="match status" value="1"/>
</dbReference>
<evidence type="ECO:0000256" key="3">
    <source>
        <dbReference type="SAM" id="SignalP"/>
    </source>
</evidence>
<comment type="caution">
    <text evidence="5">The sequence shown here is derived from an EMBL/GenBank/DDBJ whole genome shotgun (WGS) entry which is preliminary data.</text>
</comment>
<evidence type="ECO:0000256" key="1">
    <source>
        <dbReference type="ARBA" id="ARBA00022801"/>
    </source>
</evidence>
<evidence type="ECO:0000313" key="6">
    <source>
        <dbReference type="Proteomes" id="UP001204772"/>
    </source>
</evidence>
<dbReference type="InterPro" id="IPR015171">
    <property type="entry name" value="Cyc-maltodext_N"/>
</dbReference>
<keyword evidence="3" id="KW-0732">Signal</keyword>
<name>A0ABT1FMU6_9BACT</name>
<dbReference type="SMART" id="SM00642">
    <property type="entry name" value="Aamy"/>
    <property type="match status" value="1"/>
</dbReference>
<proteinExistence type="predicted"/>
<sequence>MQKKIALIFLLSALWCGATAQIQHVEPLNWWVGMKNKNLQLLVHGNNIGETTPVINYPGISIKKIHKADSKNYLFIDVVVEKNTKPGTFPIRFQKAGKTLYSYDYSVLPRLSESAERKGFNASDVIYLITPDRFVNGDYTNDVVPAMKETQINRKFEGARHGGDIRGIINSLDYISSMGFTAIWPTPLLENDMPSYSYHGYAITNHYKVDPRFGTLEDYKELSLKARQKGIKLIFDEVLNHTGLGYWWTNDLPFKNWINYPNAYQATNHRRTVNQDKYASEFDKNLMKNGWFDKMMPDMNGQNPFMANYLIQNSIWWIETLQLGGIRQDTYGYSDKTFLKNWSCALMHEYPNFSIVGEEWSINPLITSYWQKGKQNADGYDGCLTSVMDFPLQAALVEALKEKDDANFGKGLPALYEALANDFVYANPFQILTMGDNHDMDRLYTQLNNDAELTKMALTFLLTTRGVPQLFYGTEVLMENTGHHKNDGLIRSDFPGGWKEDTVSAFSGKGLSPQQLDMQLYLKKLLNWRKNNTIIATGKTLHFAPSGGVYVYFRYTNEAKVMVVLNKSKQAQTLDLARYSEILKEGSVVKNVVTDEVKTLGNTLSVAGKSAVVFEVK</sequence>
<dbReference type="Pfam" id="PF00128">
    <property type="entry name" value="Alpha-amylase"/>
    <property type="match status" value="1"/>
</dbReference>
<feature type="domain" description="Glycosyl hydrolase family 13 catalytic" evidence="4">
    <location>
        <begin position="128"/>
        <end position="529"/>
    </location>
</feature>
<keyword evidence="1 5" id="KW-0378">Hydrolase</keyword>
<organism evidence="5 6">
    <name type="scientific">Runella salmonicolor</name>
    <dbReference type="NCBI Taxonomy" id="2950278"/>
    <lineage>
        <taxon>Bacteria</taxon>
        <taxon>Pseudomonadati</taxon>
        <taxon>Bacteroidota</taxon>
        <taxon>Cytophagia</taxon>
        <taxon>Cytophagales</taxon>
        <taxon>Spirosomataceae</taxon>
        <taxon>Runella</taxon>
    </lineage>
</organism>
<dbReference type="InterPro" id="IPR019492">
    <property type="entry name" value="Cyclo-malto-dextrinase_C"/>
</dbReference>
<dbReference type="InterPro" id="IPR017853">
    <property type="entry name" value="GH"/>
</dbReference>
<dbReference type="Pfam" id="PF09087">
    <property type="entry name" value="Cyc-maltodext_N"/>
    <property type="match status" value="1"/>
</dbReference>
<dbReference type="InterPro" id="IPR013780">
    <property type="entry name" value="Glyco_hydro_b"/>
</dbReference>
<dbReference type="Gene3D" id="2.60.40.10">
    <property type="entry name" value="Immunoglobulins"/>
    <property type="match status" value="1"/>
</dbReference>
<dbReference type="Gene3D" id="3.20.20.80">
    <property type="entry name" value="Glycosidases"/>
    <property type="match status" value="1"/>
</dbReference>
<dbReference type="Proteomes" id="UP001204772">
    <property type="component" value="Unassembled WGS sequence"/>
</dbReference>